<dbReference type="InterPro" id="IPR036390">
    <property type="entry name" value="WH_DNA-bd_sf"/>
</dbReference>
<dbReference type="Gene3D" id="3.30.420.40">
    <property type="match status" value="2"/>
</dbReference>
<gene>
    <name evidence="2" type="primary">nagC_1</name>
    <name evidence="2" type="ORF">NIG5292_00450</name>
</gene>
<dbReference type="RefSeq" id="WP_233488147.1">
    <property type="nucleotide sequence ID" value="NZ_CBFHGK010000006.1"/>
</dbReference>
<dbReference type="AlphaFoldDB" id="A0A0U1NI64"/>
<sequence length="395" mass="42766">MPLRQQIFEYVRSHGSAARAEITQALDISAGSVTTLTADLIAEGVLQEIEDTRRATSRGRPRVALRIVPQAAYVIGIKLAFNKHSAILADFTGNIVATANVPSDVKRRSTATLFQEIDTLIALVLSDADKPMSEVKAVGLGLPGIIDHDQATVTWSSLLTDGDQDLPTEFKRRYGVPLFIDNDTNMLALAEQWFGEGRDKTDFAVVTIENGVGMGLVSDGQLYRGSNGMGLELGHTKVQMDGALCRCGQRGCLEAYLGAYALTREAITALDIADATALKNDDILETLLNKAKAGDRAALAIFKRAGRYLSVGLANVIQLFDPPLIIVAGDRMQHEYPYAEAIFKDAQDMTLSTRSKPCQIHIRAWDDRVWARGATALALSFLTETMISGHTGATA</sequence>
<comment type="similarity">
    <text evidence="1">Belongs to the ROK (NagC/XylR) family.</text>
</comment>
<dbReference type="InterPro" id="IPR036388">
    <property type="entry name" value="WH-like_DNA-bd_sf"/>
</dbReference>
<accession>A0A0U1NI64</accession>
<name>A0A0U1NI64_9RHOB</name>
<dbReference type="Proteomes" id="UP000048949">
    <property type="component" value="Unassembled WGS sequence"/>
</dbReference>
<evidence type="ECO:0000313" key="3">
    <source>
        <dbReference type="Proteomes" id="UP000048949"/>
    </source>
</evidence>
<dbReference type="CDD" id="cd24073">
    <property type="entry name" value="ASKHA_ATPase_ROK_CYANR"/>
    <property type="match status" value="1"/>
</dbReference>
<proteinExistence type="inferred from homology"/>
<dbReference type="SUPFAM" id="SSF46785">
    <property type="entry name" value="Winged helix' DNA-binding domain"/>
    <property type="match status" value="1"/>
</dbReference>
<organism evidence="2 3">
    <name type="scientific">Nereida ignava</name>
    <dbReference type="NCBI Taxonomy" id="282199"/>
    <lineage>
        <taxon>Bacteria</taxon>
        <taxon>Pseudomonadati</taxon>
        <taxon>Pseudomonadota</taxon>
        <taxon>Alphaproteobacteria</taxon>
        <taxon>Rhodobacterales</taxon>
        <taxon>Roseobacteraceae</taxon>
        <taxon>Nereida</taxon>
    </lineage>
</organism>
<dbReference type="STRING" id="282199.GCA_001049735_00450"/>
<dbReference type="InterPro" id="IPR043129">
    <property type="entry name" value="ATPase_NBD"/>
</dbReference>
<reference evidence="2 3" key="1">
    <citation type="submission" date="2015-04" db="EMBL/GenBank/DDBJ databases">
        <authorList>
            <person name="Syromyatnikov M.Y."/>
            <person name="Popov V.N."/>
        </authorList>
    </citation>
    <scope>NUCLEOTIDE SEQUENCE [LARGE SCALE GENOMIC DNA]</scope>
    <source>
        <strain evidence="2 3">CECT 5292</strain>
    </source>
</reference>
<dbReference type="InterPro" id="IPR000600">
    <property type="entry name" value="ROK"/>
</dbReference>
<evidence type="ECO:0000313" key="2">
    <source>
        <dbReference type="EMBL" id="CRK74420.1"/>
    </source>
</evidence>
<dbReference type="Gene3D" id="1.10.10.10">
    <property type="entry name" value="Winged helix-like DNA-binding domain superfamily/Winged helix DNA-binding domain"/>
    <property type="match status" value="1"/>
</dbReference>
<evidence type="ECO:0000256" key="1">
    <source>
        <dbReference type="ARBA" id="ARBA00006479"/>
    </source>
</evidence>
<dbReference type="PANTHER" id="PTHR18964:SF149">
    <property type="entry name" value="BIFUNCTIONAL UDP-N-ACETYLGLUCOSAMINE 2-EPIMERASE_N-ACETYLMANNOSAMINE KINASE"/>
    <property type="match status" value="1"/>
</dbReference>
<dbReference type="EMBL" id="CVQV01000002">
    <property type="protein sequence ID" value="CRK74420.1"/>
    <property type="molecule type" value="Genomic_DNA"/>
</dbReference>
<dbReference type="PANTHER" id="PTHR18964">
    <property type="entry name" value="ROK (REPRESSOR, ORF, KINASE) FAMILY"/>
    <property type="match status" value="1"/>
</dbReference>
<protein>
    <submittedName>
        <fullName evidence="2">N-acetylglucosamine repressor</fullName>
    </submittedName>
</protein>
<dbReference type="SUPFAM" id="SSF53067">
    <property type="entry name" value="Actin-like ATPase domain"/>
    <property type="match status" value="1"/>
</dbReference>
<dbReference type="Pfam" id="PF00480">
    <property type="entry name" value="ROK"/>
    <property type="match status" value="1"/>
</dbReference>
<keyword evidence="3" id="KW-1185">Reference proteome</keyword>